<protein>
    <recommendedName>
        <fullName evidence="3">DUF1835 domain-containing protein</fullName>
    </recommendedName>
</protein>
<dbReference type="RefSeq" id="WP_345373093.1">
    <property type="nucleotide sequence ID" value="NZ_BAABJX010000045.1"/>
</dbReference>
<evidence type="ECO:0008006" key="3">
    <source>
        <dbReference type="Google" id="ProtNLM"/>
    </source>
</evidence>
<sequence>MKQQVHILNGDALKEQFPAGITGTQIVARECLVDGDVKGETLKEFFQTRASFIAGLGLGEKAEDYYQKVVPEFEQMQQIPEGTEINLWFEDDLFCQVNCWFVSYLLLQTYGTDRAVFLVRPPKLTPYGFGALTRQGLQQAFKGRLPLIHQEKLALLWVYYRDQNTEGLRKVGQELQAVYPFILPAVEAYIASLPTPESLGRPKETLLAIMKELNTREFGLVFREFCQRGAIYGFGDLQVKRLYDELIRDIF</sequence>
<reference evidence="2" key="1">
    <citation type="journal article" date="2019" name="Int. J. Syst. Evol. Microbiol.">
        <title>The Global Catalogue of Microorganisms (GCM) 10K type strain sequencing project: providing services to taxonomists for standard genome sequencing and annotation.</title>
        <authorList>
            <consortium name="The Broad Institute Genomics Platform"/>
            <consortium name="The Broad Institute Genome Sequencing Center for Infectious Disease"/>
            <person name="Wu L."/>
            <person name="Ma J."/>
        </authorList>
    </citation>
    <scope>NUCLEOTIDE SEQUENCE [LARGE SCALE GENOMIC DNA]</scope>
    <source>
        <strain evidence="2">JCM 18326</strain>
    </source>
</reference>
<dbReference type="Proteomes" id="UP001500298">
    <property type="component" value="Unassembled WGS sequence"/>
</dbReference>
<proteinExistence type="predicted"/>
<accession>A0ABP9DLJ1</accession>
<organism evidence="1 2">
    <name type="scientific">Algivirga pacifica</name>
    <dbReference type="NCBI Taxonomy" id="1162670"/>
    <lineage>
        <taxon>Bacteria</taxon>
        <taxon>Pseudomonadati</taxon>
        <taxon>Bacteroidota</taxon>
        <taxon>Cytophagia</taxon>
        <taxon>Cytophagales</taxon>
        <taxon>Flammeovirgaceae</taxon>
        <taxon>Algivirga</taxon>
    </lineage>
</organism>
<dbReference type="EMBL" id="BAABJX010000045">
    <property type="protein sequence ID" value="GAA4842416.1"/>
    <property type="molecule type" value="Genomic_DNA"/>
</dbReference>
<name>A0ABP9DLJ1_9BACT</name>
<evidence type="ECO:0000313" key="2">
    <source>
        <dbReference type="Proteomes" id="UP001500298"/>
    </source>
</evidence>
<evidence type="ECO:0000313" key="1">
    <source>
        <dbReference type="EMBL" id="GAA4842416.1"/>
    </source>
</evidence>
<gene>
    <name evidence="1" type="ORF">GCM10023331_29340</name>
</gene>
<comment type="caution">
    <text evidence="1">The sequence shown here is derived from an EMBL/GenBank/DDBJ whole genome shotgun (WGS) entry which is preliminary data.</text>
</comment>
<keyword evidence="2" id="KW-1185">Reference proteome</keyword>